<feature type="compositionally biased region" description="Basic and acidic residues" evidence="1">
    <location>
        <begin position="136"/>
        <end position="148"/>
    </location>
</feature>
<feature type="non-terminal residue" evidence="2">
    <location>
        <position position="1"/>
    </location>
</feature>
<proteinExistence type="predicted"/>
<protein>
    <submittedName>
        <fullName evidence="2">LSU ribosomal protein L15p (L27Ae)</fullName>
    </submittedName>
</protein>
<name>A0A6J4TKM1_9ACTN</name>
<evidence type="ECO:0000256" key="1">
    <source>
        <dbReference type="SAM" id="MobiDB-lite"/>
    </source>
</evidence>
<keyword evidence="2" id="KW-0687">Ribonucleoprotein</keyword>
<dbReference type="EMBL" id="CADCVQ010000154">
    <property type="protein sequence ID" value="CAA9525903.1"/>
    <property type="molecule type" value="Genomic_DNA"/>
</dbReference>
<feature type="compositionally biased region" description="Basic residues" evidence="1">
    <location>
        <begin position="151"/>
        <end position="172"/>
    </location>
</feature>
<feature type="non-terminal residue" evidence="2">
    <location>
        <position position="172"/>
    </location>
</feature>
<dbReference type="GO" id="GO:0005840">
    <property type="term" value="C:ribosome"/>
    <property type="evidence" value="ECO:0007669"/>
    <property type="project" value="UniProtKB-KW"/>
</dbReference>
<feature type="region of interest" description="Disordered" evidence="1">
    <location>
        <begin position="1"/>
        <end position="172"/>
    </location>
</feature>
<evidence type="ECO:0000313" key="2">
    <source>
        <dbReference type="EMBL" id="CAA9525903.1"/>
    </source>
</evidence>
<gene>
    <name evidence="2" type="ORF">AVDCRST_MAG67-3589</name>
</gene>
<feature type="compositionally biased region" description="Basic and acidic residues" evidence="1">
    <location>
        <begin position="62"/>
        <end position="72"/>
    </location>
</feature>
<reference evidence="2" key="1">
    <citation type="submission" date="2020-02" db="EMBL/GenBank/DDBJ databases">
        <authorList>
            <person name="Meier V. D."/>
        </authorList>
    </citation>
    <scope>NUCLEOTIDE SEQUENCE</scope>
    <source>
        <strain evidence="2">AVDCRST_MAG67</strain>
    </source>
</reference>
<keyword evidence="2" id="KW-0689">Ribosomal protein</keyword>
<sequence>DPVPARALRGRPRGHRAALAQARARQPQGAQARRPRPRLGNRQDVRPRAQGRGRALGLQEPARLRGRPDAAAHADAQAARPAHEEVDALRALPHAHAGRQPAGSRAPLRQGRRGHARGDEGQGPGHPQGRPGEGPRQGRDLQAADRPRAQVQRRRPRGHRGRRRHLSDRRRL</sequence>
<accession>A0A6J4TKM1</accession>
<feature type="compositionally biased region" description="Low complexity" evidence="1">
    <location>
        <begin position="17"/>
        <end position="32"/>
    </location>
</feature>
<organism evidence="2">
    <name type="scientific">uncultured Solirubrobacteraceae bacterium</name>
    <dbReference type="NCBI Taxonomy" id="1162706"/>
    <lineage>
        <taxon>Bacteria</taxon>
        <taxon>Bacillati</taxon>
        <taxon>Actinomycetota</taxon>
        <taxon>Thermoleophilia</taxon>
        <taxon>Solirubrobacterales</taxon>
        <taxon>Solirubrobacteraceae</taxon>
        <taxon>environmental samples</taxon>
    </lineage>
</organism>
<dbReference type="AlphaFoldDB" id="A0A6J4TKM1"/>